<feature type="chain" id="PRO_5006052544" evidence="2">
    <location>
        <begin position="27"/>
        <end position="323"/>
    </location>
</feature>
<dbReference type="PROSITE" id="PS51318">
    <property type="entry name" value="TAT"/>
    <property type="match status" value="1"/>
</dbReference>
<dbReference type="InterPro" id="IPR006311">
    <property type="entry name" value="TAT_signal"/>
</dbReference>
<dbReference type="SUPFAM" id="SSF53474">
    <property type="entry name" value="alpha/beta-Hydrolases"/>
    <property type="match status" value="1"/>
</dbReference>
<proteinExistence type="predicted"/>
<name>A0A0P0NYT3_9CAUL</name>
<dbReference type="Pfam" id="PF20434">
    <property type="entry name" value="BD-FAE"/>
    <property type="match status" value="1"/>
</dbReference>
<protein>
    <submittedName>
        <fullName evidence="4">Dienelactone hydrolase</fullName>
    </submittedName>
</protein>
<dbReference type="RefSeq" id="WP_062145392.1">
    <property type="nucleotide sequence ID" value="NZ_CP013002.1"/>
</dbReference>
<dbReference type="PANTHER" id="PTHR48081:SF6">
    <property type="entry name" value="PEPTIDASE S9 PROLYL OLIGOPEPTIDASE CATALYTIC DOMAIN-CONTAINING PROTEIN"/>
    <property type="match status" value="1"/>
</dbReference>
<evidence type="ECO:0000313" key="5">
    <source>
        <dbReference type="Proteomes" id="UP000056905"/>
    </source>
</evidence>
<dbReference type="STRING" id="69395.AQ619_05840"/>
<dbReference type="KEGG" id="chq:AQ619_05840"/>
<feature type="domain" description="BD-FAE-like" evidence="3">
    <location>
        <begin position="90"/>
        <end position="276"/>
    </location>
</feature>
<reference evidence="4 5" key="1">
    <citation type="submission" date="2015-10" db="EMBL/GenBank/DDBJ databases">
        <title>Conservation of the essential genome among Caulobacter and Brevundimonas species.</title>
        <authorList>
            <person name="Scott D."/>
            <person name="Ely B."/>
        </authorList>
    </citation>
    <scope>NUCLEOTIDE SEQUENCE [LARGE SCALE GENOMIC DNA]</scope>
    <source>
        <strain evidence="4 5">CB4</strain>
    </source>
</reference>
<dbReference type="AlphaFoldDB" id="A0A0P0NYT3"/>
<evidence type="ECO:0000313" key="4">
    <source>
        <dbReference type="EMBL" id="ALL12913.1"/>
    </source>
</evidence>
<dbReference type="Gene3D" id="3.40.50.1820">
    <property type="entry name" value="alpha/beta hydrolase"/>
    <property type="match status" value="1"/>
</dbReference>
<dbReference type="OrthoDB" id="9771666at2"/>
<dbReference type="InterPro" id="IPR049492">
    <property type="entry name" value="BD-FAE-like_dom"/>
</dbReference>
<dbReference type="PANTHER" id="PTHR48081">
    <property type="entry name" value="AB HYDROLASE SUPERFAMILY PROTEIN C4A8.06C"/>
    <property type="match status" value="1"/>
</dbReference>
<evidence type="ECO:0000256" key="1">
    <source>
        <dbReference type="ARBA" id="ARBA00022801"/>
    </source>
</evidence>
<evidence type="ECO:0000256" key="2">
    <source>
        <dbReference type="SAM" id="SignalP"/>
    </source>
</evidence>
<gene>
    <name evidence="4" type="ORF">AQ619_05840</name>
</gene>
<dbReference type="GO" id="GO:0016787">
    <property type="term" value="F:hydrolase activity"/>
    <property type="evidence" value="ECO:0007669"/>
    <property type="project" value="UniProtKB-KW"/>
</dbReference>
<dbReference type="EMBL" id="CP013002">
    <property type="protein sequence ID" value="ALL12913.1"/>
    <property type="molecule type" value="Genomic_DNA"/>
</dbReference>
<sequence length="323" mass="34491">MFHRRGALATVAVSLLALGLGPGARAEAVPMADPAETIELWPAGPPGAEAVTAVETVLERGDPKGLRDRALTHIRKPALAVFRPKTPNGAAVMLIPGGGYERVVMDKEGYETARWLADRGYTCFVLFYRLPGDGWSAGPDVPLQDAQRGLRLVRSRAAALGFSANRIAIMGFSAGGHVAASLTTRFSARVYDRIDAVDDLSARPDLSALIYPVITMAAPSVHAGSRKQLLGANPTPEQIQLYSPDRQVGADAPPVFLLHAVDDKSVPVENTLLMFASLKARSIPTEMHVFNEGGHGFGLRFIAGKPVAAWPDLFTGFARQHGL</sequence>
<dbReference type="InterPro" id="IPR050300">
    <property type="entry name" value="GDXG_lipolytic_enzyme"/>
</dbReference>
<organism evidence="4 5">
    <name type="scientific">Caulobacter henricii</name>
    <dbReference type="NCBI Taxonomy" id="69395"/>
    <lineage>
        <taxon>Bacteria</taxon>
        <taxon>Pseudomonadati</taxon>
        <taxon>Pseudomonadota</taxon>
        <taxon>Alphaproteobacteria</taxon>
        <taxon>Caulobacterales</taxon>
        <taxon>Caulobacteraceae</taxon>
        <taxon>Caulobacter</taxon>
    </lineage>
</organism>
<feature type="signal peptide" evidence="2">
    <location>
        <begin position="1"/>
        <end position="26"/>
    </location>
</feature>
<evidence type="ECO:0000259" key="3">
    <source>
        <dbReference type="Pfam" id="PF20434"/>
    </source>
</evidence>
<keyword evidence="5" id="KW-1185">Reference proteome</keyword>
<dbReference type="InterPro" id="IPR029058">
    <property type="entry name" value="AB_hydrolase_fold"/>
</dbReference>
<keyword evidence="2" id="KW-0732">Signal</keyword>
<keyword evidence="1 4" id="KW-0378">Hydrolase</keyword>
<dbReference type="Proteomes" id="UP000056905">
    <property type="component" value="Chromosome"/>
</dbReference>
<accession>A0A0P0NYT3</accession>